<comment type="caution">
    <text evidence="6">The sequence shown here is derived from an EMBL/GenBank/DDBJ whole genome shotgun (WGS) entry which is preliminary data.</text>
</comment>
<evidence type="ECO:0000313" key="6">
    <source>
        <dbReference type="EMBL" id="MDX8417082.1"/>
    </source>
</evidence>
<accession>A0ABU4WKJ4</accession>
<evidence type="ECO:0000256" key="1">
    <source>
        <dbReference type="ARBA" id="ARBA00005417"/>
    </source>
</evidence>
<dbReference type="InterPro" id="IPR027417">
    <property type="entry name" value="P-loop_NTPase"/>
</dbReference>
<evidence type="ECO:0000259" key="5">
    <source>
        <dbReference type="PROSITE" id="PS50893"/>
    </source>
</evidence>
<gene>
    <name evidence="6" type="ORF">MOZ64_04380</name>
</gene>
<dbReference type="InterPro" id="IPR003439">
    <property type="entry name" value="ABC_transporter-like_ATP-bd"/>
</dbReference>
<dbReference type="Gene3D" id="3.40.50.300">
    <property type="entry name" value="P-loop containing nucleotide triphosphate hydrolases"/>
    <property type="match status" value="1"/>
</dbReference>
<dbReference type="Proteomes" id="UP001285244">
    <property type="component" value="Unassembled WGS sequence"/>
</dbReference>
<dbReference type="PROSITE" id="PS00211">
    <property type="entry name" value="ABC_TRANSPORTER_1"/>
    <property type="match status" value="1"/>
</dbReference>
<keyword evidence="7" id="KW-1185">Reference proteome</keyword>
<comment type="similarity">
    <text evidence="1">Belongs to the ABC transporter superfamily.</text>
</comment>
<dbReference type="Pfam" id="PF00005">
    <property type="entry name" value="ABC_tran"/>
    <property type="match status" value="1"/>
</dbReference>
<feature type="domain" description="ABC transporter" evidence="5">
    <location>
        <begin position="4"/>
        <end position="234"/>
    </location>
</feature>
<dbReference type="InterPro" id="IPR050763">
    <property type="entry name" value="ABC_transporter_ATP-binding"/>
</dbReference>
<proteinExistence type="inferred from homology"/>
<dbReference type="RefSeq" id="WP_277633641.1">
    <property type="nucleotide sequence ID" value="NZ_JALBUS010000005.1"/>
</dbReference>
<dbReference type="InterPro" id="IPR017871">
    <property type="entry name" value="ABC_transporter-like_CS"/>
</dbReference>
<dbReference type="PANTHER" id="PTHR42711:SF5">
    <property type="entry name" value="ABC TRANSPORTER ATP-BINDING PROTEIN NATA"/>
    <property type="match status" value="1"/>
</dbReference>
<evidence type="ECO:0000256" key="4">
    <source>
        <dbReference type="ARBA" id="ARBA00022840"/>
    </source>
</evidence>
<name>A0ABU4WKJ4_9FIRM</name>
<evidence type="ECO:0000256" key="2">
    <source>
        <dbReference type="ARBA" id="ARBA00022448"/>
    </source>
</evidence>
<dbReference type="PANTHER" id="PTHR42711">
    <property type="entry name" value="ABC TRANSPORTER ATP-BINDING PROTEIN"/>
    <property type="match status" value="1"/>
</dbReference>
<reference evidence="6 7" key="1">
    <citation type="submission" date="2022-03" db="EMBL/GenBank/DDBJ databases">
        <title>Novel taxa within the pig intestine.</title>
        <authorList>
            <person name="Wylensek D."/>
            <person name="Bishof K."/>
            <person name="Afrizal A."/>
            <person name="Clavel T."/>
        </authorList>
    </citation>
    <scope>NUCLEOTIDE SEQUENCE [LARGE SCALE GENOMIC DNA]</scope>
    <source>
        <strain evidence="6 7">Cla-KB-P134</strain>
    </source>
</reference>
<dbReference type="InterPro" id="IPR003593">
    <property type="entry name" value="AAA+_ATPase"/>
</dbReference>
<evidence type="ECO:0000313" key="7">
    <source>
        <dbReference type="Proteomes" id="UP001285244"/>
    </source>
</evidence>
<keyword evidence="3" id="KW-0547">Nucleotide-binding</keyword>
<sequence>MKIIEVKHLTKRYNDLLAVDDISFDVEQGELFAFLGENGAGKSTTINVLCTILEKNQGDIRICGYQLGKEDSAIRKNIGIVFQNSVLDPKLTVQENLITRGTFYGMKKAEINQRLAEFETFFDMRSLWKKPYGTLSGGQRRRVDICRSLIHDPRILFLDEPTTGLDPKNRKLVWEYIHFLQREKKMTIFLTTHYMEETTHADHVVILDQGKIMTQGTPSQLKDRFAPTHFLWYTQPSLEAETIVSQLGTCHYEQDHYVVEIHGNITSFLYTYRNEIVDYEIIKGSMDDVFLHCTGHTLE</sequence>
<dbReference type="EMBL" id="JALBUS010000005">
    <property type="protein sequence ID" value="MDX8417082.1"/>
    <property type="molecule type" value="Genomic_DNA"/>
</dbReference>
<dbReference type="SUPFAM" id="SSF52540">
    <property type="entry name" value="P-loop containing nucleoside triphosphate hydrolases"/>
    <property type="match status" value="1"/>
</dbReference>
<protein>
    <submittedName>
        <fullName evidence="6">ABC transporter ATP-binding protein</fullName>
    </submittedName>
</protein>
<organism evidence="6 7">
    <name type="scientific">Absicoccus intestinalis</name>
    <dbReference type="NCBI Taxonomy" id="2926319"/>
    <lineage>
        <taxon>Bacteria</taxon>
        <taxon>Bacillati</taxon>
        <taxon>Bacillota</taxon>
        <taxon>Erysipelotrichia</taxon>
        <taxon>Erysipelotrichales</taxon>
        <taxon>Erysipelotrichaceae</taxon>
        <taxon>Absicoccus</taxon>
    </lineage>
</organism>
<evidence type="ECO:0000256" key="3">
    <source>
        <dbReference type="ARBA" id="ARBA00022741"/>
    </source>
</evidence>
<keyword evidence="2" id="KW-0813">Transport</keyword>
<dbReference type="GO" id="GO:0005524">
    <property type="term" value="F:ATP binding"/>
    <property type="evidence" value="ECO:0007669"/>
    <property type="project" value="UniProtKB-KW"/>
</dbReference>
<dbReference type="PROSITE" id="PS50893">
    <property type="entry name" value="ABC_TRANSPORTER_2"/>
    <property type="match status" value="1"/>
</dbReference>
<dbReference type="SMART" id="SM00382">
    <property type="entry name" value="AAA"/>
    <property type="match status" value="1"/>
</dbReference>
<keyword evidence="4 6" id="KW-0067">ATP-binding</keyword>